<evidence type="ECO:0000259" key="6">
    <source>
        <dbReference type="PROSITE" id="PS50089"/>
    </source>
</evidence>
<dbReference type="InterPro" id="IPR001841">
    <property type="entry name" value="Znf_RING"/>
</dbReference>
<feature type="domain" description="B box-type" evidence="7">
    <location>
        <begin position="549"/>
        <end position="590"/>
    </location>
</feature>
<dbReference type="Pfam" id="PF00643">
    <property type="entry name" value="zf-B_box"/>
    <property type="match status" value="2"/>
</dbReference>
<dbReference type="SUPFAM" id="SSF49899">
    <property type="entry name" value="Concanavalin A-like lectins/glucanases"/>
    <property type="match status" value="3"/>
</dbReference>
<dbReference type="InterPro" id="IPR001870">
    <property type="entry name" value="B30.2/SPRY"/>
</dbReference>
<dbReference type="SMART" id="SM00449">
    <property type="entry name" value="SPRY"/>
    <property type="match status" value="1"/>
</dbReference>
<dbReference type="PANTHER" id="PTHR24103">
    <property type="entry name" value="E3 UBIQUITIN-PROTEIN LIGASE TRIM"/>
    <property type="match status" value="1"/>
</dbReference>
<organism evidence="9 10">
    <name type="scientific">Labeo rohita</name>
    <name type="common">Indian major carp</name>
    <name type="synonym">Cyprinus rohita</name>
    <dbReference type="NCBI Taxonomy" id="84645"/>
    <lineage>
        <taxon>Eukaryota</taxon>
        <taxon>Metazoa</taxon>
        <taxon>Chordata</taxon>
        <taxon>Craniata</taxon>
        <taxon>Vertebrata</taxon>
        <taxon>Euteleostomi</taxon>
        <taxon>Actinopterygii</taxon>
        <taxon>Neopterygii</taxon>
        <taxon>Teleostei</taxon>
        <taxon>Ostariophysi</taxon>
        <taxon>Cypriniformes</taxon>
        <taxon>Cyprinidae</taxon>
        <taxon>Labeoninae</taxon>
        <taxon>Labeonini</taxon>
        <taxon>Labeo</taxon>
    </lineage>
</organism>
<gene>
    <name evidence="9" type="ORF">H4Q32_017558</name>
</gene>
<feature type="domain" description="B box-type" evidence="7">
    <location>
        <begin position="83"/>
        <end position="124"/>
    </location>
</feature>
<dbReference type="InterPro" id="IPR017907">
    <property type="entry name" value="Znf_RING_CS"/>
</dbReference>
<dbReference type="CDD" id="cd19800">
    <property type="entry name" value="Bbox2_xNF7-like"/>
    <property type="match status" value="2"/>
</dbReference>
<name>A0ABQ8LYZ9_LABRO</name>
<keyword evidence="2 4" id="KW-0863">Zinc-finger</keyword>
<dbReference type="InterPro" id="IPR000315">
    <property type="entry name" value="Znf_B-box"/>
</dbReference>
<feature type="coiled-coil region" evidence="5">
    <location>
        <begin position="193"/>
        <end position="231"/>
    </location>
</feature>
<evidence type="ECO:0000256" key="4">
    <source>
        <dbReference type="PROSITE-ProRule" id="PRU00024"/>
    </source>
</evidence>
<dbReference type="PROSITE" id="PS50089">
    <property type="entry name" value="ZF_RING_2"/>
    <property type="match status" value="2"/>
</dbReference>
<feature type="coiled-coil region" evidence="5">
    <location>
        <begin position="627"/>
        <end position="665"/>
    </location>
</feature>
<proteinExistence type="predicted"/>
<dbReference type="InterPro" id="IPR050143">
    <property type="entry name" value="TRIM/RBCC"/>
</dbReference>
<dbReference type="InterPro" id="IPR013083">
    <property type="entry name" value="Znf_RING/FYVE/PHD"/>
</dbReference>
<dbReference type="Proteomes" id="UP000830375">
    <property type="component" value="Unassembled WGS sequence"/>
</dbReference>
<dbReference type="InterPro" id="IPR003877">
    <property type="entry name" value="SPRY_dom"/>
</dbReference>
<dbReference type="InterPro" id="IPR006574">
    <property type="entry name" value="PRY"/>
</dbReference>
<dbReference type="InterPro" id="IPR003879">
    <property type="entry name" value="Butyrophylin_SPRY"/>
</dbReference>
<dbReference type="Pfam" id="PF13765">
    <property type="entry name" value="PRY"/>
    <property type="match status" value="2"/>
</dbReference>
<dbReference type="InterPro" id="IPR027370">
    <property type="entry name" value="Znf-RING_euk"/>
</dbReference>
<dbReference type="Pfam" id="PF14447">
    <property type="entry name" value="Prok-RING_4"/>
    <property type="match status" value="1"/>
</dbReference>
<evidence type="ECO:0000256" key="5">
    <source>
        <dbReference type="SAM" id="Coils"/>
    </source>
</evidence>
<keyword evidence="3" id="KW-0862">Zinc</keyword>
<evidence type="ECO:0000256" key="1">
    <source>
        <dbReference type="ARBA" id="ARBA00022723"/>
    </source>
</evidence>
<dbReference type="Gene3D" id="3.30.160.60">
    <property type="entry name" value="Classic Zinc Finger"/>
    <property type="match status" value="2"/>
</dbReference>
<accession>A0ABQ8LYZ9</accession>
<dbReference type="Gene3D" id="3.30.40.10">
    <property type="entry name" value="Zinc/RING finger domain, C3HC4 (zinc finger)"/>
    <property type="match status" value="2"/>
</dbReference>
<dbReference type="SUPFAM" id="SSF57850">
    <property type="entry name" value="RING/U-box"/>
    <property type="match status" value="2"/>
</dbReference>
<dbReference type="PRINTS" id="PR01407">
    <property type="entry name" value="BUTYPHLNCDUF"/>
</dbReference>
<dbReference type="PROSITE" id="PS00518">
    <property type="entry name" value="ZF_RING_1"/>
    <property type="match status" value="2"/>
</dbReference>
<dbReference type="Gene3D" id="2.60.120.920">
    <property type="match status" value="3"/>
</dbReference>
<feature type="domain" description="RING-type" evidence="6">
    <location>
        <begin position="492"/>
        <end position="521"/>
    </location>
</feature>
<evidence type="ECO:0000259" key="8">
    <source>
        <dbReference type="PROSITE" id="PS50188"/>
    </source>
</evidence>
<dbReference type="EMBL" id="JACTAM010000016">
    <property type="protein sequence ID" value="KAI2655211.1"/>
    <property type="molecule type" value="Genomic_DNA"/>
</dbReference>
<dbReference type="InterPro" id="IPR043136">
    <property type="entry name" value="B30.2/SPRY_sf"/>
</dbReference>
<dbReference type="PROSITE" id="PS50119">
    <property type="entry name" value="ZF_BBOX"/>
    <property type="match status" value="2"/>
</dbReference>
<dbReference type="InterPro" id="IPR013320">
    <property type="entry name" value="ConA-like_dom_sf"/>
</dbReference>
<keyword evidence="5" id="KW-0175">Coiled coil</keyword>
<dbReference type="SMART" id="SM00184">
    <property type="entry name" value="RING"/>
    <property type="match status" value="2"/>
</dbReference>
<dbReference type="Pfam" id="PF13445">
    <property type="entry name" value="zf-RING_UBOX"/>
    <property type="match status" value="1"/>
</dbReference>
<dbReference type="PROSITE" id="PS50188">
    <property type="entry name" value="B302_SPRY"/>
    <property type="match status" value="2"/>
</dbReference>
<keyword evidence="10" id="KW-1185">Reference proteome</keyword>
<keyword evidence="1" id="KW-0479">Metal-binding</keyword>
<reference evidence="9 10" key="1">
    <citation type="submission" date="2022-01" db="EMBL/GenBank/DDBJ databases">
        <title>A high-quality chromosome-level genome assembly of rohu carp, Labeo rohita.</title>
        <authorList>
            <person name="Arick M.A. II"/>
            <person name="Hsu C.-Y."/>
            <person name="Magbanua Z."/>
            <person name="Pechanova O."/>
            <person name="Grover C."/>
            <person name="Miller E."/>
            <person name="Thrash A."/>
            <person name="Ezzel L."/>
            <person name="Alam S."/>
            <person name="Benzie J."/>
            <person name="Hamilton M."/>
            <person name="Karsi A."/>
            <person name="Lawrence M.L."/>
            <person name="Peterson D.G."/>
        </authorList>
    </citation>
    <scope>NUCLEOTIDE SEQUENCE [LARGE SCALE GENOMIC DNA]</scope>
    <source>
        <strain evidence="10">BAU-BD-2019</strain>
        <tissue evidence="9">Blood</tissue>
    </source>
</reference>
<dbReference type="SMART" id="SM00336">
    <property type="entry name" value="BBOX"/>
    <property type="match status" value="2"/>
</dbReference>
<feature type="domain" description="B30.2/SPRY" evidence="8">
    <location>
        <begin position="705"/>
        <end position="897"/>
    </location>
</feature>
<protein>
    <submittedName>
        <fullName evidence="9">Zinc-binding protein A33</fullName>
    </submittedName>
</protein>
<evidence type="ECO:0000256" key="2">
    <source>
        <dbReference type="ARBA" id="ARBA00022771"/>
    </source>
</evidence>
<dbReference type="SMART" id="SM00589">
    <property type="entry name" value="PRY"/>
    <property type="match status" value="2"/>
</dbReference>
<dbReference type="SUPFAM" id="SSF57845">
    <property type="entry name" value="B-box zinc-binding domain"/>
    <property type="match status" value="2"/>
</dbReference>
<evidence type="ECO:0000313" key="9">
    <source>
        <dbReference type="EMBL" id="KAI2655211.1"/>
    </source>
</evidence>
<feature type="domain" description="RING-type" evidence="6">
    <location>
        <begin position="11"/>
        <end position="51"/>
    </location>
</feature>
<evidence type="ECO:0000259" key="7">
    <source>
        <dbReference type="PROSITE" id="PS50119"/>
    </source>
</evidence>
<comment type="caution">
    <text evidence="9">The sequence shown here is derived from an EMBL/GenBank/DDBJ whole genome shotgun (WGS) entry which is preliminary data.</text>
</comment>
<dbReference type="Pfam" id="PF00622">
    <property type="entry name" value="SPRY"/>
    <property type="match status" value="1"/>
</dbReference>
<evidence type="ECO:0000313" key="10">
    <source>
        <dbReference type="Proteomes" id="UP000830375"/>
    </source>
</evidence>
<sequence length="905" mass="104143">MDLLSVEDLTCPVCCEIFGFPVLLSCGHNVCKECLQQFWKTRNTQECPVCRRRSSRSDPPCNLMLKNLCESFTEKKRQISSSGSEEVCSLHNEPFKLFCLEDKQLACLVCRDSEKHANHQFRPIKEVVPSYKDQLSRAFKWLQEKFEHIEGIKGECDKAVQHIKTQAEHTEQQIKEEFKKLHQFLQDEEEASITALRKEEEQKSQMMKEMLEEMNRQISALSDTIKDIEEQMNASDFSFLHNFNATMERAQSSQQDPQMLSGALINTPNYLGNLAFRVWKKMQEIVQNTPVTLDPNSANTFLIVSDDLTSLTYSKTQQLAPDNPERLDKYACVLGSEGFDSGTHAWDVEYNARHRMEWFEEIQKNMLITGSTPSVKPTSLKCRKTPKLVPNPETFDFYLGTHFWDVEVGDNSEWVIGVTTESIQGDIFTNTNTQCLQSERAKTTKVQAYQLDQHKPAMDQHKPAKDQLKPASKPTYQHMLVFSPGEIFKAPVILSCSHSVCKECLQKFWDTRNTQDCPICRRRSSKLGPPCNLVLKNLCESLTEEKASGSEEVCSLHNEKLKLLCLDDEQPVCVVCKDSEKHANHSFRPINEVVPSYKTQAEHTERQIKEDFKELHQFLQDEEDASITALRKEEEQKSQMMKEKLEEINRQISALSDTIKEIEDKMNASDVSFLNSFNATMERAQSSQQEPQMLSGALINVADHLRNLTFRVWKKMQQLIQNTPVTLDPNTAHPRLTVSDDLTSLKRSKTQKLVPDNSERFDKYSCVLGSEGFDSGTHFWNVDVGDNSWWIIGVTTESNQRKGADFFNTSVWCVWYKDEEYFSQSPEIPNNPFLVKEKLRKVRLELDWDGRKLSFCDAVSNKHLHTLTTTFTEKVFPFFYSRDETFPLRILPAKVVVGVHPSLLE</sequence>
<evidence type="ECO:0000256" key="3">
    <source>
        <dbReference type="ARBA" id="ARBA00022833"/>
    </source>
</evidence>
<feature type="domain" description="B30.2/SPRY" evidence="8">
    <location>
        <begin position="271"/>
        <end position="489"/>
    </location>
</feature>